<gene>
    <name evidence="4" type="ORF">ACFPM3_06585</name>
</gene>
<dbReference type="PANTHER" id="PTHR35861:SF1">
    <property type="entry name" value="PHAGE TAIL SHEATH PROTEIN"/>
    <property type="match status" value="1"/>
</dbReference>
<comment type="caution">
    <text evidence="4">The sequence shown here is derived from an EMBL/GenBank/DDBJ whole genome shotgun (WGS) entry which is preliminary data.</text>
</comment>
<dbReference type="Pfam" id="PF17482">
    <property type="entry name" value="Phage_sheath_1C"/>
    <property type="match status" value="1"/>
</dbReference>
<dbReference type="RefSeq" id="WP_345693755.1">
    <property type="nucleotide sequence ID" value="NZ_BAABIT010000001.1"/>
</dbReference>
<dbReference type="InterPro" id="IPR052042">
    <property type="entry name" value="Tail_sheath_structural"/>
</dbReference>
<keyword evidence="5" id="KW-1185">Reference proteome</keyword>
<dbReference type="Pfam" id="PF04984">
    <property type="entry name" value="Phage_sheath_1"/>
    <property type="match status" value="1"/>
</dbReference>
<dbReference type="EMBL" id="JBHSJD010000002">
    <property type="protein sequence ID" value="MFC5021814.1"/>
    <property type="molecule type" value="Genomic_DNA"/>
</dbReference>
<dbReference type="InterPro" id="IPR020287">
    <property type="entry name" value="Tail_sheath_C"/>
</dbReference>
<dbReference type="InterPro" id="IPR035089">
    <property type="entry name" value="Phage_sheath_subtilisin"/>
</dbReference>
<dbReference type="PANTHER" id="PTHR35861">
    <property type="match status" value="1"/>
</dbReference>
<feature type="domain" description="Tail sheath protein subtilisin-like" evidence="2">
    <location>
        <begin position="397"/>
        <end position="501"/>
    </location>
</feature>
<protein>
    <submittedName>
        <fullName evidence="4">Phage tail sheath family protein</fullName>
    </submittedName>
</protein>
<evidence type="ECO:0000313" key="5">
    <source>
        <dbReference type="Proteomes" id="UP001595829"/>
    </source>
</evidence>
<evidence type="ECO:0000313" key="4">
    <source>
        <dbReference type="EMBL" id="MFC5021814.1"/>
    </source>
</evidence>
<evidence type="ECO:0000259" key="3">
    <source>
        <dbReference type="Pfam" id="PF17482"/>
    </source>
</evidence>
<sequence>MPFGEPPRPPLVTSFTEFTRIFGGFRRDSHLAYAVQAFFDNGGRRAYIVRVVVDDDPDEGYGPGSGNAALACVGLLDRESSTVNPTLAVVARSPGAWANTVGLAVTESTADPQNLFRLTVFDGGVPVESFDGLSMDPASDGFVDTAVNNASRFVYVKSVVPDGVSFADARPAATAAAHVLTFADADGATAFTVSSNVSLGEPLSVRTTRSADGGPPTFTLQISQAGRVIESHDNLSMDRALGNFVERKVNAASRHVRIRATEPVPTTDADRARPVDAIHAFAMPALPAGISFPGGSVSAGPGKDGRVPAPGDRHFVGRADRGSGLYAFDSVDDINIIAVPGSGNDLTVSAGMAYCRNRPFQDAFFVADVGVLTPEAARVPGATPDVRGKTAARDFIRSLSTPSDYGAAYYPWLRVSDPIGKGRKPTIAVPPSGAIAGLYARVDNSRGVFKAPAGTETGLAGALGLCDDIQDADQDILNPIGLNVLRRFPGYGVVSWGARTLATDAAWRYVPVRRTAIFLRSSIRRGIQWAVFEPNDEPLWSQLRLNVRAFMLTQFRAGAFQGATPAEAFFVACDATTTTQQDIDNGVVNLHVGFAPLKPAEFVVFTLSQKVDQSAV</sequence>
<proteinExistence type="inferred from homology"/>
<name>A0ABV9X8M6_9ACTN</name>
<accession>A0ABV9X8M6</accession>
<reference evidence="5" key="1">
    <citation type="journal article" date="2019" name="Int. J. Syst. Evol. Microbiol.">
        <title>The Global Catalogue of Microorganisms (GCM) 10K type strain sequencing project: providing services to taxonomists for standard genome sequencing and annotation.</title>
        <authorList>
            <consortium name="The Broad Institute Genomics Platform"/>
            <consortium name="The Broad Institute Genome Sequencing Center for Infectious Disease"/>
            <person name="Wu L."/>
            <person name="Ma J."/>
        </authorList>
    </citation>
    <scope>NUCLEOTIDE SEQUENCE [LARGE SCALE GENOMIC DNA]</scope>
    <source>
        <strain evidence="5">CGMCC 4.1648</strain>
    </source>
</reference>
<organism evidence="4 5">
    <name type="scientific">Streptomyces coeruleoprunus</name>
    <dbReference type="NCBI Taxonomy" id="285563"/>
    <lineage>
        <taxon>Bacteria</taxon>
        <taxon>Bacillati</taxon>
        <taxon>Actinomycetota</taxon>
        <taxon>Actinomycetes</taxon>
        <taxon>Kitasatosporales</taxon>
        <taxon>Streptomycetaceae</taxon>
        <taxon>Streptomyces</taxon>
    </lineage>
</organism>
<feature type="domain" description="Tail sheath protein C-terminal" evidence="3">
    <location>
        <begin position="503"/>
        <end position="608"/>
    </location>
</feature>
<comment type="similarity">
    <text evidence="1">Belongs to the myoviridae tail sheath protein family.</text>
</comment>
<evidence type="ECO:0000259" key="2">
    <source>
        <dbReference type="Pfam" id="PF04984"/>
    </source>
</evidence>
<dbReference type="Proteomes" id="UP001595829">
    <property type="component" value="Unassembled WGS sequence"/>
</dbReference>
<evidence type="ECO:0000256" key="1">
    <source>
        <dbReference type="ARBA" id="ARBA00008005"/>
    </source>
</evidence>
<dbReference type="Gene3D" id="3.40.50.11780">
    <property type="match status" value="2"/>
</dbReference>